<dbReference type="EC" id="3.2.1.170" evidence="6"/>
<evidence type="ECO:0000313" key="6">
    <source>
        <dbReference type="EMBL" id="VIO71442.1"/>
    </source>
</evidence>
<dbReference type="Pfam" id="PF07748">
    <property type="entry name" value="Glyco_hydro_38C"/>
    <property type="match status" value="1"/>
</dbReference>
<dbReference type="GO" id="GO:0009313">
    <property type="term" value="P:oligosaccharide catabolic process"/>
    <property type="evidence" value="ECO:0007669"/>
    <property type="project" value="TreeGrafter"/>
</dbReference>
<dbReference type="Pfam" id="PF01074">
    <property type="entry name" value="Glyco_hydro_38N"/>
    <property type="match status" value="1"/>
</dbReference>
<comment type="similarity">
    <text evidence="1">Belongs to the glycosyl hydrolase 38 family.</text>
</comment>
<dbReference type="Gene3D" id="2.60.40.2220">
    <property type="match status" value="1"/>
</dbReference>
<dbReference type="InterPro" id="IPR011330">
    <property type="entry name" value="Glyco_hydro/deAcase_b/a-brl"/>
</dbReference>
<keyword evidence="7" id="KW-1185">Reference proteome</keyword>
<dbReference type="Gene3D" id="1.20.1270.50">
    <property type="entry name" value="Glycoside hydrolase family 38, central domain"/>
    <property type="match status" value="1"/>
</dbReference>
<reference evidence="6" key="1">
    <citation type="submission" date="2019-02" db="EMBL/GenBank/DDBJ databases">
        <authorList>
            <person name="Pothier F.J."/>
        </authorList>
    </citation>
    <scope>NUCLEOTIDE SEQUENCE</scope>
    <source>
        <strain evidence="6">CI-1B</strain>
    </source>
</reference>
<dbReference type="AlphaFoldDB" id="A0A508T7M2"/>
<dbReference type="InterPro" id="IPR037094">
    <property type="entry name" value="Glyco_hydro_38_cen_sf"/>
</dbReference>
<dbReference type="OrthoDB" id="9772207at2"/>
<dbReference type="RefSeq" id="WP_139860938.1">
    <property type="nucleotide sequence ID" value="NZ_CAADFC020000013.1"/>
</dbReference>
<dbReference type="SUPFAM" id="SSF88688">
    <property type="entry name" value="Families 57/38 glycoside transferase middle domain"/>
    <property type="match status" value="1"/>
</dbReference>
<dbReference type="InterPro" id="IPR011682">
    <property type="entry name" value="Glyco_hydro_38_C"/>
</dbReference>
<dbReference type="EMBL" id="CAADFC020000013">
    <property type="protein sequence ID" value="VIO71442.1"/>
    <property type="molecule type" value="Genomic_DNA"/>
</dbReference>
<dbReference type="InterPro" id="IPR011013">
    <property type="entry name" value="Gal_mutarotase_sf_dom"/>
</dbReference>
<feature type="domain" description="Glycoside hydrolase family 38 central" evidence="5">
    <location>
        <begin position="529"/>
        <end position="607"/>
    </location>
</feature>
<protein>
    <submittedName>
        <fullName evidence="6">Mannosylglycerate hydrolase</fullName>
        <ecNumber evidence="6">3.2.1.170</ecNumber>
    </submittedName>
</protein>
<accession>A0A508T7M2</accession>
<dbReference type="CDD" id="cd10789">
    <property type="entry name" value="GH38N_AMII_ER_cytosolic"/>
    <property type="match status" value="1"/>
</dbReference>
<dbReference type="InterPro" id="IPR041147">
    <property type="entry name" value="GH38_C"/>
</dbReference>
<keyword evidence="3 6" id="KW-0378">Hydrolase</keyword>
<dbReference type="PANTHER" id="PTHR46017:SF1">
    <property type="entry name" value="ALPHA-MANNOSIDASE 2C1"/>
    <property type="match status" value="1"/>
</dbReference>
<dbReference type="GO" id="GO:0046872">
    <property type="term" value="F:metal ion binding"/>
    <property type="evidence" value="ECO:0007669"/>
    <property type="project" value="UniProtKB-KW"/>
</dbReference>
<dbReference type="SUPFAM" id="SSF88713">
    <property type="entry name" value="Glycoside hydrolase/deacetylase"/>
    <property type="match status" value="1"/>
</dbReference>
<evidence type="ECO:0000256" key="1">
    <source>
        <dbReference type="ARBA" id="ARBA00009792"/>
    </source>
</evidence>
<dbReference type="PANTHER" id="PTHR46017">
    <property type="entry name" value="ALPHA-MANNOSIDASE 2C1"/>
    <property type="match status" value="1"/>
</dbReference>
<dbReference type="SUPFAM" id="SSF74650">
    <property type="entry name" value="Galactose mutarotase-like"/>
    <property type="match status" value="1"/>
</dbReference>
<dbReference type="Gene3D" id="2.70.98.30">
    <property type="entry name" value="Golgi alpha-mannosidase II, domain 4"/>
    <property type="match status" value="1"/>
</dbReference>
<dbReference type="Pfam" id="PF22907">
    <property type="entry name" value="Ams1-like_1st"/>
    <property type="match status" value="1"/>
</dbReference>
<evidence type="ECO:0000256" key="3">
    <source>
        <dbReference type="ARBA" id="ARBA00022801"/>
    </source>
</evidence>
<dbReference type="InterPro" id="IPR028995">
    <property type="entry name" value="Glyco_hydro_57/38_cen_sf"/>
</dbReference>
<keyword evidence="2" id="KW-0479">Metal-binding</keyword>
<evidence type="ECO:0000313" key="7">
    <source>
        <dbReference type="Proteomes" id="UP000328092"/>
    </source>
</evidence>
<dbReference type="Proteomes" id="UP000328092">
    <property type="component" value="Unassembled WGS sequence"/>
</dbReference>
<gene>
    <name evidence="6" type="primary">mngB</name>
    <name evidence="6" type="ORF">CI1B_36260</name>
</gene>
<dbReference type="InterPro" id="IPR015341">
    <property type="entry name" value="Glyco_hydro_38_cen"/>
</dbReference>
<evidence type="ECO:0000259" key="5">
    <source>
        <dbReference type="SMART" id="SM00872"/>
    </source>
</evidence>
<dbReference type="GO" id="GO:0030246">
    <property type="term" value="F:carbohydrate binding"/>
    <property type="evidence" value="ECO:0007669"/>
    <property type="project" value="InterPro"/>
</dbReference>
<dbReference type="Gene3D" id="3.20.110.10">
    <property type="entry name" value="Glycoside hydrolase 38, N terminal domain"/>
    <property type="match status" value="1"/>
</dbReference>
<dbReference type="FunFam" id="3.20.110.10:FF:000002">
    <property type="entry name" value="alpha-mannosidase 2C1 isoform X1"/>
    <property type="match status" value="1"/>
</dbReference>
<dbReference type="InterPro" id="IPR000602">
    <property type="entry name" value="Glyco_hydro_38_N"/>
</dbReference>
<dbReference type="InterPro" id="IPR027291">
    <property type="entry name" value="Glyco_hydro_38_N_sf"/>
</dbReference>
<dbReference type="GO" id="GO:0006013">
    <property type="term" value="P:mannose metabolic process"/>
    <property type="evidence" value="ECO:0007669"/>
    <property type="project" value="InterPro"/>
</dbReference>
<dbReference type="FunFam" id="1.20.1270.50:FF:000004">
    <property type="entry name" value="alpha-mannosidase 2C1 isoform X1"/>
    <property type="match status" value="1"/>
</dbReference>
<dbReference type="GO" id="GO:0102546">
    <property type="term" value="F:mannosylglycerate hydrolase activity"/>
    <property type="evidence" value="ECO:0007669"/>
    <property type="project" value="UniProtKB-EC"/>
</dbReference>
<dbReference type="InterPro" id="IPR054723">
    <property type="entry name" value="Ams1-like_N"/>
</dbReference>
<evidence type="ECO:0000256" key="2">
    <source>
        <dbReference type="ARBA" id="ARBA00022723"/>
    </source>
</evidence>
<proteinExistence type="inferred from homology"/>
<dbReference type="SMART" id="SM00872">
    <property type="entry name" value="Alpha-mann_mid"/>
    <property type="match status" value="1"/>
</dbReference>
<evidence type="ECO:0000256" key="4">
    <source>
        <dbReference type="ARBA" id="ARBA00023295"/>
    </source>
</evidence>
<organism evidence="6 7">
    <name type="scientific">Bradyrhizobium ivorense</name>
    <dbReference type="NCBI Taxonomy" id="2511166"/>
    <lineage>
        <taxon>Bacteria</taxon>
        <taxon>Pseudomonadati</taxon>
        <taxon>Pseudomonadota</taxon>
        <taxon>Alphaproteobacteria</taxon>
        <taxon>Hyphomicrobiales</taxon>
        <taxon>Nitrobacteraceae</taxon>
        <taxon>Bradyrhizobium</taxon>
    </lineage>
</organism>
<keyword evidence="4 6" id="KW-0326">Glycosidase</keyword>
<dbReference type="GO" id="GO:0004559">
    <property type="term" value="F:alpha-mannosidase activity"/>
    <property type="evidence" value="ECO:0007669"/>
    <property type="project" value="InterPro"/>
</dbReference>
<dbReference type="Pfam" id="PF17677">
    <property type="entry name" value="Glyco_hydro38C2"/>
    <property type="match status" value="1"/>
</dbReference>
<comment type="caution">
    <text evidence="6">The sequence shown here is derived from an EMBL/GenBank/DDBJ whole genome shotgun (WGS) entry which is preliminary data.</text>
</comment>
<dbReference type="Pfam" id="PF09261">
    <property type="entry name" value="Alpha-mann_mid"/>
    <property type="match status" value="1"/>
</dbReference>
<name>A0A508T7M2_9BRAD</name>
<sequence length="1025" mass="114255">MTDGTDMAGGDPVMARLRGRYDKYTRGRLERFAQRLQERIHSDRVPIVSLELAGPTERIAFADALKLDYRPVPLGERLGPLWATYWARVVVEVPEGWAGARVDLYWDSRSEALLWLDGRSTQGLNPGRHTAPLLQPARGGERLTLHVEIACNGLFGEYGTDPQGYALVACELRRFDPEASALYFDYDVLRQLEADRNPAGKTRSHGGVGELVQPALDRTWAGRLLHDLNRVCNIADPEDRATWPAARAILQDLLAARNGSIAHEMSAIGHAHLDTAWLWPLDETRRKAQRSFSTAVALMDRYPEFKFACSQAYQYAVIEQCDPDLFARIRAKVASGQWIPVGGSWIEPDCNLPWGESICRQFLYGQRYFERTFGKRSTVFWNPDVFGYDGQLPQLMRSAGMSRFLTQKLSWNKFTTPPHHSFHWRGIDGSTVLTHFPPADTYNGSAQVAELRYHAANYKDADRSAEAIYLFGYGDGGGGADETMIETLRRTRDLQGIPRIGIRNVDEFFDRLAMSAENFATIEGELYLEYHRGTYTTQSEVKRLNRACEASLQALEFLAALAGAWRQPAPAAEEIEGLWRTLLVNQFHDIIPGSSIRAVYERAEVDLADVEHEAKRRAQALLATLCDADGSRWTPVNTLGVGRAEVASDPDGGLRYIVAEPFAAGEVTATDARVVVSTDADGFVLSNAHLAARIDRSGLVQSLIHLPTGRETLAAPGARFLLLDDRPLEFEAWDIDPFALETAREVTGEVSCEVVSDGGLRGEVRFDRKLGRDSKLSQVIRLDAGAQHLAFETTVDWHERKTLLKVMFPLACRAANATYETMFGAIERPTHANTDADAAKYEVPGQRWSDLSEPDFGVSLLSDVRHGYSTFGNQLALTLLRGATMPDPQADIGRHRMRYAIYPHAGDWRGADTVGHALRFARPVLWVKGRPRAPLQQSLLRVSPRNVIVDTIKPAEDGEGLVVRLYESTGVRAAVTLDFGVDVASVWMSNTLEDRLEALPTDGRTCRLPLRPFQIVTLRVFQKPD</sequence>